<evidence type="ECO:0000313" key="2">
    <source>
        <dbReference type="EMBL" id="KAF2502175.1"/>
    </source>
</evidence>
<gene>
    <name evidence="2" type="ORF">BU16DRAFT_1346</name>
</gene>
<dbReference type="PANTHER" id="PTHR11012">
    <property type="entry name" value="PROTEIN KINASE-LIKE DOMAIN-CONTAINING"/>
    <property type="match status" value="1"/>
</dbReference>
<dbReference type="SMART" id="SM00587">
    <property type="entry name" value="CHK"/>
    <property type="match status" value="1"/>
</dbReference>
<dbReference type="AlphaFoldDB" id="A0A6A6RBK1"/>
<proteinExistence type="predicted"/>
<dbReference type="InterPro" id="IPR015897">
    <property type="entry name" value="CHK_kinase-like"/>
</dbReference>
<reference evidence="2" key="1">
    <citation type="journal article" date="2020" name="Stud. Mycol.">
        <title>101 Dothideomycetes genomes: a test case for predicting lifestyles and emergence of pathogens.</title>
        <authorList>
            <person name="Haridas S."/>
            <person name="Albert R."/>
            <person name="Binder M."/>
            <person name="Bloem J."/>
            <person name="Labutti K."/>
            <person name="Salamov A."/>
            <person name="Andreopoulos B."/>
            <person name="Baker S."/>
            <person name="Barry K."/>
            <person name="Bills G."/>
            <person name="Bluhm B."/>
            <person name="Cannon C."/>
            <person name="Castanera R."/>
            <person name="Culley D."/>
            <person name="Daum C."/>
            <person name="Ezra D."/>
            <person name="Gonzalez J."/>
            <person name="Henrissat B."/>
            <person name="Kuo A."/>
            <person name="Liang C."/>
            <person name="Lipzen A."/>
            <person name="Lutzoni F."/>
            <person name="Magnuson J."/>
            <person name="Mondo S."/>
            <person name="Nolan M."/>
            <person name="Ohm R."/>
            <person name="Pangilinan J."/>
            <person name="Park H.-J."/>
            <person name="Ramirez L."/>
            <person name="Alfaro M."/>
            <person name="Sun H."/>
            <person name="Tritt A."/>
            <person name="Yoshinaga Y."/>
            <person name="Zwiers L.-H."/>
            <person name="Turgeon B."/>
            <person name="Goodwin S."/>
            <person name="Spatafora J."/>
            <person name="Crous P."/>
            <person name="Grigoriev I."/>
        </authorList>
    </citation>
    <scope>NUCLEOTIDE SEQUENCE</scope>
    <source>
        <strain evidence="2">CBS 269.34</strain>
    </source>
</reference>
<accession>A0A6A6RBK1</accession>
<dbReference type="InterPro" id="IPR002575">
    <property type="entry name" value="Aminoglycoside_PTrfase"/>
</dbReference>
<dbReference type="PANTHER" id="PTHR11012:SF30">
    <property type="entry name" value="PROTEIN KINASE-LIKE DOMAIN-CONTAINING"/>
    <property type="match status" value="1"/>
</dbReference>
<dbReference type="OrthoDB" id="191037at2759"/>
<keyword evidence="3" id="KW-1185">Reference proteome</keyword>
<dbReference type="Proteomes" id="UP000799750">
    <property type="component" value="Unassembled WGS sequence"/>
</dbReference>
<dbReference type="InterPro" id="IPR011009">
    <property type="entry name" value="Kinase-like_dom_sf"/>
</dbReference>
<feature type="domain" description="CHK kinase-like" evidence="1">
    <location>
        <begin position="135"/>
        <end position="313"/>
    </location>
</feature>
<evidence type="ECO:0000259" key="1">
    <source>
        <dbReference type="SMART" id="SM00587"/>
    </source>
</evidence>
<sequence length="373" mass="41500">MTKLVSPHPPAVITLNISKALPLDVAEITPAWLSEALGVEITKAEVTKTMAGTATKYLLDVTYADPAAAEKLKLPNSICVKGGFDANMRALGLDSAYRREAEFFAYIAPELHARNFLVPRALHASTDTVNGQGIVIFEDLDAANYKFGEITEPWTPELVAGGLEQLAGLHALTWGKTVADYPWIGDGNILKTVAQSLFSPEYWQAQFYTDFRPAGVPEEILDRERMYAAFLKMWRTENLKFRCMTHGDGHLGNTYISPEGQPGLIDFQAPSIGSAIDDLSYFIGGALTVEDRRKHEKELVQGYLNALHKSGGPKLSVEDVWFDYQKQHVHGFVWAMTAPMMQSKARVDAMTERYLAAMLDHDSIRLVEEFKEE</sequence>
<dbReference type="SUPFAM" id="SSF56112">
    <property type="entry name" value="Protein kinase-like (PK-like)"/>
    <property type="match status" value="1"/>
</dbReference>
<organism evidence="2 3">
    <name type="scientific">Lophium mytilinum</name>
    <dbReference type="NCBI Taxonomy" id="390894"/>
    <lineage>
        <taxon>Eukaryota</taxon>
        <taxon>Fungi</taxon>
        <taxon>Dikarya</taxon>
        <taxon>Ascomycota</taxon>
        <taxon>Pezizomycotina</taxon>
        <taxon>Dothideomycetes</taxon>
        <taxon>Pleosporomycetidae</taxon>
        <taxon>Mytilinidiales</taxon>
        <taxon>Mytilinidiaceae</taxon>
        <taxon>Lophium</taxon>
    </lineage>
</organism>
<dbReference type="Gene3D" id="3.90.1200.10">
    <property type="match status" value="1"/>
</dbReference>
<evidence type="ECO:0000313" key="3">
    <source>
        <dbReference type="Proteomes" id="UP000799750"/>
    </source>
</evidence>
<dbReference type="Pfam" id="PF01636">
    <property type="entry name" value="APH"/>
    <property type="match status" value="1"/>
</dbReference>
<dbReference type="EMBL" id="MU004181">
    <property type="protein sequence ID" value="KAF2502175.1"/>
    <property type="molecule type" value="Genomic_DNA"/>
</dbReference>
<name>A0A6A6RBK1_9PEZI</name>
<protein>
    <recommendedName>
        <fullName evidence="1">CHK kinase-like domain-containing protein</fullName>
    </recommendedName>
</protein>